<feature type="transmembrane region" description="Helical" evidence="1">
    <location>
        <begin position="685"/>
        <end position="708"/>
    </location>
</feature>
<dbReference type="SMART" id="SM00710">
    <property type="entry name" value="PbH1"/>
    <property type="match status" value="3"/>
</dbReference>
<feature type="transmembrane region" description="Helical" evidence="1">
    <location>
        <begin position="714"/>
        <end position="738"/>
    </location>
</feature>
<name>A0A2P6NRJ6_9EUKA</name>
<evidence type="ECO:0000313" key="2">
    <source>
        <dbReference type="EMBL" id="PRP86576.1"/>
    </source>
</evidence>
<evidence type="ECO:0008006" key="4">
    <source>
        <dbReference type="Google" id="ProtNLM"/>
    </source>
</evidence>
<feature type="transmembrane region" description="Helical" evidence="1">
    <location>
        <begin position="935"/>
        <end position="957"/>
    </location>
</feature>
<dbReference type="AlphaFoldDB" id="A0A2P6NRJ6"/>
<protein>
    <recommendedName>
        <fullName evidence="4">Right handed beta helix domain-containing protein</fullName>
    </recommendedName>
</protein>
<evidence type="ECO:0000256" key="1">
    <source>
        <dbReference type="SAM" id="Phobius"/>
    </source>
</evidence>
<dbReference type="InterPro" id="IPR006626">
    <property type="entry name" value="PbH1"/>
</dbReference>
<keyword evidence="1" id="KW-0472">Membrane</keyword>
<keyword evidence="1" id="KW-1133">Transmembrane helix</keyword>
<comment type="caution">
    <text evidence="2">The sequence shown here is derived from an EMBL/GenBank/DDBJ whole genome shotgun (WGS) entry which is preliminary data.</text>
</comment>
<dbReference type="OrthoDB" id="5956805at2759"/>
<sequence length="986" mass="109174">MGNDTSTCGTKDNPCETIAGAKVIKNQKEVCLKSGIYENSTIPHRMRWWKTEEEEGERPTLKCLNSVSVTSAGDLMWSGIHIQNCSGSISTVNIQIDSVLISSSILRSSRIFNTSITNSTFLSSFSLSVQFGEHDQGQHLFTLDNNRFLSATYDFMAISPSSTKSQVQISHNFLGPNTKMTTSLRSWTELNIINNTCGGISSRSSLWIDTIQSDDSRFNVLHNRLGYLSLAIKLIVMPNLIFEENFISRAVVTIQTTGDSLYTSRPKSQLNIIRNRIGSAQWLLQEEHTDASNSEEIGVNEEALSHNILNNNTIDSLEYSIQKTVIGLITHYDIRGNRFEQVTLLAASLNSDVLNLTENTFTRTNETFDALSISQIQGFTIAVADSNFENYDGAGIAFRDVIHSAIYVDRVNVSNCRNGGIRMNLYNSRAQITSCTVHNNTSPSDGGGIALFGDNAAVDISQSNLTQNFASHASCLMGSLGRDSSVQLRDVYMTVADNVTTTTDHSVVVLTSKYNTSQVNLQCTDGSFLDAREQEKHLLWSCSLCESGSYTLGRGMIVADNKTGTQCNKCPQGAICEVGKPVSSRGDFWCGATDGELRCHPCPNGYCRRDDHPWQQPCVGDRDGILCGGCKDETTLGFLTSFCLPTHKCKPQLLAVASLMPFLYSAVLMALPIGDGSIWKSTSYFIQTVPLLGRSFLGFCLGTFNYVQKEAFSLYLPFGTVLILCLVSLGLCVIDAIVKRRKGDARVMHIEWKKRSVISRSTAASVGALLLVYSGVVSSCLKLLFCVQPGVWVMYNDGTERCNQTWRTVLIAISSVTLILAPILILLLRRRLKRSEETVHRDVLIVLEGCYRPGRKYWESIYMGRRLMIAVAYVFITNEAWTQPVMHLLMITSLIAHLYLKPFVTKVGQNLETICLISLTVITLPISHGGLFIDVVIQILIAFPLIVSGSLMGKKLFVKLRGKWRKRCRKNELAEESEALLINISL</sequence>
<dbReference type="SUPFAM" id="SSF51126">
    <property type="entry name" value="Pectin lyase-like"/>
    <property type="match status" value="1"/>
</dbReference>
<organism evidence="2 3">
    <name type="scientific">Planoprotostelium fungivorum</name>
    <dbReference type="NCBI Taxonomy" id="1890364"/>
    <lineage>
        <taxon>Eukaryota</taxon>
        <taxon>Amoebozoa</taxon>
        <taxon>Evosea</taxon>
        <taxon>Variosea</taxon>
        <taxon>Cavosteliida</taxon>
        <taxon>Cavosteliaceae</taxon>
        <taxon>Planoprotostelium</taxon>
    </lineage>
</organism>
<reference evidence="2 3" key="1">
    <citation type="journal article" date="2018" name="Genome Biol. Evol.">
        <title>Multiple Roots of Fruiting Body Formation in Amoebozoa.</title>
        <authorList>
            <person name="Hillmann F."/>
            <person name="Forbes G."/>
            <person name="Novohradska S."/>
            <person name="Ferling I."/>
            <person name="Riege K."/>
            <person name="Groth M."/>
            <person name="Westermann M."/>
            <person name="Marz M."/>
            <person name="Spaller T."/>
            <person name="Winckler T."/>
            <person name="Schaap P."/>
            <person name="Glockner G."/>
        </authorList>
    </citation>
    <scope>NUCLEOTIDE SEQUENCE [LARGE SCALE GENOMIC DNA]</scope>
    <source>
        <strain evidence="2 3">Jena</strain>
    </source>
</reference>
<dbReference type="PANTHER" id="PTHR11319:SF35">
    <property type="entry name" value="OUTER MEMBRANE PROTEIN PMPC-RELATED"/>
    <property type="match status" value="1"/>
</dbReference>
<dbReference type="EMBL" id="MDYQ01000029">
    <property type="protein sequence ID" value="PRP86576.1"/>
    <property type="molecule type" value="Genomic_DNA"/>
</dbReference>
<gene>
    <name evidence="2" type="ORF">PROFUN_05214</name>
</gene>
<keyword evidence="1" id="KW-0812">Transmembrane</keyword>
<feature type="transmembrane region" description="Helical" evidence="1">
    <location>
        <begin position="763"/>
        <end position="785"/>
    </location>
</feature>
<dbReference type="InParanoid" id="A0A2P6NRJ6"/>
<feature type="transmembrane region" description="Helical" evidence="1">
    <location>
        <begin position="805"/>
        <end position="828"/>
    </location>
</feature>
<dbReference type="InterPro" id="IPR011050">
    <property type="entry name" value="Pectin_lyase_fold/virulence"/>
</dbReference>
<proteinExistence type="predicted"/>
<feature type="transmembrane region" description="Helical" evidence="1">
    <location>
        <begin position="653"/>
        <end position="673"/>
    </location>
</feature>
<dbReference type="Proteomes" id="UP000241769">
    <property type="component" value="Unassembled WGS sequence"/>
</dbReference>
<accession>A0A2P6NRJ6</accession>
<keyword evidence="3" id="KW-1185">Reference proteome</keyword>
<dbReference type="PANTHER" id="PTHR11319">
    <property type="entry name" value="G PROTEIN-COUPLED RECEPTOR-RELATED"/>
    <property type="match status" value="1"/>
</dbReference>
<evidence type="ECO:0000313" key="3">
    <source>
        <dbReference type="Proteomes" id="UP000241769"/>
    </source>
</evidence>